<accession>A0ABP8EIZ4</accession>
<dbReference type="RefSeq" id="WP_236863993.1">
    <property type="nucleotide sequence ID" value="NZ_BAABAZ010000005.1"/>
</dbReference>
<feature type="region of interest" description="Disordered" evidence="1">
    <location>
        <begin position="1"/>
        <end position="20"/>
    </location>
</feature>
<dbReference type="InterPro" id="IPR037473">
    <property type="entry name" value="Lcp-like"/>
</dbReference>
<evidence type="ECO:0000259" key="2">
    <source>
        <dbReference type="Pfam" id="PF09995"/>
    </source>
</evidence>
<evidence type="ECO:0000256" key="1">
    <source>
        <dbReference type="SAM" id="MobiDB-lite"/>
    </source>
</evidence>
<sequence length="394" mass="42990">MSDHPWPTLRGGQSEFVREHGSERAERFQRAFFEGDPIADALFASGADRAVLMRQLRAALKAGAAGETDAPEVQAFIADMRGALDGADRERLERGRRVYLSIPVLTHSVALGPGSLVNTYSSPAISRVLVSTGRLVEGALRRLLDTRNWTYHLYFRDALVPGAGGFEHTGMVRAMHAFSRAQHLDRSADTSEWGAPINSIDMLRTWFDFTYIPYRGLEKLGYELTPEQTRDVYGFWQVVGRMLGIPADLLAGLDDHEASEPMVRAIGAVAGSPDEGSRALVDALVDATAAQLALVLGLPEGPLRERTQAQVRILHGDELTDQLGIPRVSIQVAEMMAVPVAKQRYDFLRQLPAELETEIATNEAMLAQLLGATEDGRSAYETAPAGETPVEAVA</sequence>
<protein>
    <submittedName>
        <fullName evidence="3">Oxygenase MpaB family protein</fullName>
    </submittedName>
</protein>
<dbReference type="PANTHER" id="PTHR37539:SF1">
    <property type="entry name" value="ER-BOUND OXYGENASE MPAB_MPAB'_RUBBER OXYGENASE CATALYTIC DOMAIN-CONTAINING PROTEIN"/>
    <property type="match status" value="1"/>
</dbReference>
<dbReference type="InterPro" id="IPR018713">
    <property type="entry name" value="MPAB/Lcp_cat_dom"/>
</dbReference>
<evidence type="ECO:0000313" key="3">
    <source>
        <dbReference type="EMBL" id="GAA4283916.1"/>
    </source>
</evidence>
<reference evidence="4" key="1">
    <citation type="journal article" date="2019" name="Int. J. Syst. Evol. Microbiol.">
        <title>The Global Catalogue of Microorganisms (GCM) 10K type strain sequencing project: providing services to taxonomists for standard genome sequencing and annotation.</title>
        <authorList>
            <consortium name="The Broad Institute Genomics Platform"/>
            <consortium name="The Broad Institute Genome Sequencing Center for Infectious Disease"/>
            <person name="Wu L."/>
            <person name="Ma J."/>
        </authorList>
    </citation>
    <scope>NUCLEOTIDE SEQUENCE [LARGE SCALE GENOMIC DNA]</scope>
    <source>
        <strain evidence="4">JCM 17458</strain>
    </source>
</reference>
<gene>
    <name evidence="3" type="ORF">GCM10022261_14470</name>
</gene>
<keyword evidence="4" id="KW-1185">Reference proteome</keyword>
<dbReference type="PANTHER" id="PTHR37539">
    <property type="entry name" value="SECRETED PROTEIN-RELATED"/>
    <property type="match status" value="1"/>
</dbReference>
<dbReference type="EMBL" id="BAABAZ010000005">
    <property type="protein sequence ID" value="GAA4283916.1"/>
    <property type="molecule type" value="Genomic_DNA"/>
</dbReference>
<name>A0ABP8EIZ4_9MICO</name>
<feature type="domain" description="ER-bound oxygenase mpaB/mpaB'/Rubber oxygenase catalytic" evidence="2">
    <location>
        <begin position="114"/>
        <end position="327"/>
    </location>
</feature>
<proteinExistence type="predicted"/>
<comment type="caution">
    <text evidence="3">The sequence shown here is derived from an EMBL/GenBank/DDBJ whole genome shotgun (WGS) entry which is preliminary data.</text>
</comment>
<dbReference type="Proteomes" id="UP001501586">
    <property type="component" value="Unassembled WGS sequence"/>
</dbReference>
<evidence type="ECO:0000313" key="4">
    <source>
        <dbReference type="Proteomes" id="UP001501586"/>
    </source>
</evidence>
<organism evidence="3 4">
    <name type="scientific">Brevibacterium daeguense</name>
    <dbReference type="NCBI Taxonomy" id="909936"/>
    <lineage>
        <taxon>Bacteria</taxon>
        <taxon>Bacillati</taxon>
        <taxon>Actinomycetota</taxon>
        <taxon>Actinomycetes</taxon>
        <taxon>Micrococcales</taxon>
        <taxon>Brevibacteriaceae</taxon>
        <taxon>Brevibacterium</taxon>
    </lineage>
</organism>
<dbReference type="Pfam" id="PF09995">
    <property type="entry name" value="MPAB_Lcp_cat"/>
    <property type="match status" value="1"/>
</dbReference>